<accession>A0A318YB78</accession>
<protein>
    <submittedName>
        <fullName evidence="1">Uncharacterized protein</fullName>
    </submittedName>
</protein>
<reference evidence="1" key="1">
    <citation type="submission" date="2016-12" db="EMBL/GenBank/DDBJ databases">
        <title>The genomes of Aspergillus section Nigri reveals drivers in fungal speciation.</title>
        <authorList>
            <consortium name="DOE Joint Genome Institute"/>
            <person name="Vesth T.C."/>
            <person name="Nybo J."/>
            <person name="Theobald S."/>
            <person name="Brandl J."/>
            <person name="Frisvad J.C."/>
            <person name="Nielsen K.F."/>
            <person name="Lyhne E.K."/>
            <person name="Kogle M.E."/>
            <person name="Kuo A."/>
            <person name="Riley R."/>
            <person name="Clum A."/>
            <person name="Nolan M."/>
            <person name="Lipzen A."/>
            <person name="Salamov A."/>
            <person name="Henrissat B."/>
            <person name="Wiebenga A."/>
            <person name="De Vries R.P."/>
            <person name="Grigoriev I.V."/>
            <person name="Mortensen U.H."/>
            <person name="Andersen M.R."/>
            <person name="Baker S.E."/>
        </authorList>
    </citation>
    <scope>NUCLEOTIDE SEQUENCE [LARGE SCALE GENOMIC DNA]</scope>
    <source>
        <strain evidence="1">CBS 115656</strain>
    </source>
</reference>
<feature type="non-terminal residue" evidence="1">
    <location>
        <position position="169"/>
    </location>
</feature>
<dbReference type="AlphaFoldDB" id="A0A318YB78"/>
<sequence>PQPTVPPNGPKDSLLLELHIFNGHPFKDHWAYWITSPDDTLIGDKIHATGDVRNGFIFEIKRSHNLRTSPDIPTKRILLQWVDGRYFDQKVMEGPERIENVPGCAFERILYQAKVPGKSLNSVGEVGVGVGRRIVQKDCQTWVVESMGCLVREGVFGKGVEEFVWSVRQ</sequence>
<evidence type="ECO:0000313" key="2">
    <source>
        <dbReference type="Proteomes" id="UP000247647"/>
    </source>
</evidence>
<organism evidence="1 2">
    <name type="scientific">Aspergillus neoniger (strain CBS 115656)</name>
    <dbReference type="NCBI Taxonomy" id="1448310"/>
    <lineage>
        <taxon>Eukaryota</taxon>
        <taxon>Fungi</taxon>
        <taxon>Dikarya</taxon>
        <taxon>Ascomycota</taxon>
        <taxon>Pezizomycotina</taxon>
        <taxon>Eurotiomycetes</taxon>
        <taxon>Eurotiomycetidae</taxon>
        <taxon>Eurotiales</taxon>
        <taxon>Aspergillaceae</taxon>
        <taxon>Aspergillus</taxon>
        <taxon>Aspergillus subgen. Circumdati</taxon>
    </lineage>
</organism>
<dbReference type="InterPro" id="IPR046670">
    <property type="entry name" value="DUF6540"/>
</dbReference>
<keyword evidence="2" id="KW-1185">Reference proteome</keyword>
<dbReference type="EMBL" id="KZ821472">
    <property type="protein sequence ID" value="PYH31601.1"/>
    <property type="molecule type" value="Genomic_DNA"/>
</dbReference>
<proteinExistence type="predicted"/>
<gene>
    <name evidence="1" type="ORF">BO87DRAFT_273819</name>
</gene>
<name>A0A318YB78_ASPNB</name>
<dbReference type="Pfam" id="PF20174">
    <property type="entry name" value="DUF6540"/>
    <property type="match status" value="1"/>
</dbReference>
<feature type="non-terminal residue" evidence="1">
    <location>
        <position position="1"/>
    </location>
</feature>
<dbReference type="Proteomes" id="UP000247647">
    <property type="component" value="Unassembled WGS sequence"/>
</dbReference>
<dbReference type="RefSeq" id="XP_025477079.1">
    <property type="nucleotide sequence ID" value="XM_025618914.1"/>
</dbReference>
<dbReference type="OrthoDB" id="2999773at2759"/>
<dbReference type="GeneID" id="37121370"/>
<evidence type="ECO:0000313" key="1">
    <source>
        <dbReference type="EMBL" id="PYH31601.1"/>
    </source>
</evidence>